<feature type="transmembrane region" description="Helical" evidence="1">
    <location>
        <begin position="6"/>
        <end position="25"/>
    </location>
</feature>
<dbReference type="Proteomes" id="UP000259921">
    <property type="component" value="Segment"/>
</dbReference>
<accession>A0A384X9K8</accession>
<reference evidence="2 3" key="1">
    <citation type="submission" date="2017-08" db="EMBL/GenBank/DDBJ databases">
        <title>Complete genome sequence of bacteriophage vB_VpaS_KF6.</title>
        <authorList>
            <person name="Yu J."/>
            <person name="Kwak S.-J."/>
            <person name="Lim J.-A."/>
            <person name="Chang H.-J."/>
        </authorList>
    </citation>
    <scope>NUCLEOTIDE SEQUENCE [LARGE SCALE GENOMIC DNA]</scope>
</reference>
<evidence type="ECO:0000256" key="1">
    <source>
        <dbReference type="SAM" id="Phobius"/>
    </source>
</evidence>
<keyword evidence="1" id="KW-0812">Transmembrane</keyword>
<protein>
    <submittedName>
        <fullName evidence="2">Uncharacterized protein</fullName>
    </submittedName>
</protein>
<evidence type="ECO:0000313" key="2">
    <source>
        <dbReference type="EMBL" id="ATI19429.1"/>
    </source>
</evidence>
<proteinExistence type="predicted"/>
<organism evidence="2 3">
    <name type="scientific">Vibrio phage vB_VpaS_KF6</name>
    <dbReference type="NCBI Taxonomy" id="2041477"/>
    <lineage>
        <taxon>Viruses</taxon>
        <taxon>Duplodnaviria</taxon>
        <taxon>Heunggongvirae</taxon>
        <taxon>Uroviricota</taxon>
        <taxon>Caudoviricetes</taxon>
        <taxon>Mardecavirus</taxon>
        <taxon>Mardecavirus SSP002</taxon>
    </lineage>
</organism>
<sequence length="151" mass="17893">MTITGTLIILLLMMEALSWGFWVLWRKLVKSGRIPTIKFNKRRHWCDLKYVYTRAEWRGHRTPFVWVTEREYPIPEFTKNHPDELATAAVRDFVAQLINDSEFVLDAADKEEMFSQYSIWLTKHAMPDNGYAIIEDWRDQLNPAKDGIDDE</sequence>
<keyword evidence="1" id="KW-0472">Membrane</keyword>
<keyword evidence="1" id="KW-1133">Transmembrane helix</keyword>
<evidence type="ECO:0000313" key="3">
    <source>
        <dbReference type="Proteomes" id="UP000259921"/>
    </source>
</evidence>
<gene>
    <name evidence="2" type="ORF">KF6_021</name>
</gene>
<name>A0A384X9K8_9CAUD</name>
<dbReference type="EMBL" id="MF754116">
    <property type="protein sequence ID" value="ATI19429.1"/>
    <property type="molecule type" value="Genomic_DNA"/>
</dbReference>